<dbReference type="EMBL" id="AP005185">
    <property type="protein sequence ID" value="BAC83959.1"/>
    <property type="molecule type" value="Genomic_DNA"/>
</dbReference>
<protein>
    <submittedName>
        <fullName evidence="2">Uncharacterized protein</fullName>
    </submittedName>
</protein>
<evidence type="ECO:0000313" key="2">
    <source>
        <dbReference type="EMBL" id="BAC83959.1"/>
    </source>
</evidence>
<gene>
    <name evidence="2" type="primary">P0409B11.25</name>
</gene>
<feature type="region of interest" description="Disordered" evidence="1">
    <location>
        <begin position="27"/>
        <end position="66"/>
    </location>
</feature>
<evidence type="ECO:0000313" key="3">
    <source>
        <dbReference type="Proteomes" id="UP000000763"/>
    </source>
</evidence>
<proteinExistence type="predicted"/>
<reference evidence="3" key="1">
    <citation type="journal article" date="2005" name="Nature">
        <title>The map-based sequence of the rice genome.</title>
        <authorList>
            <consortium name="International rice genome sequencing project (IRGSP)"/>
            <person name="Matsumoto T."/>
            <person name="Wu J."/>
            <person name="Kanamori H."/>
            <person name="Katayose Y."/>
            <person name="Fujisawa M."/>
            <person name="Namiki N."/>
            <person name="Mizuno H."/>
            <person name="Yamamoto K."/>
            <person name="Antonio B.A."/>
            <person name="Baba T."/>
            <person name="Sakata K."/>
            <person name="Nagamura Y."/>
            <person name="Aoki H."/>
            <person name="Arikawa K."/>
            <person name="Arita K."/>
            <person name="Bito T."/>
            <person name="Chiden Y."/>
            <person name="Fujitsuka N."/>
            <person name="Fukunaka R."/>
            <person name="Hamada M."/>
            <person name="Harada C."/>
            <person name="Hayashi A."/>
            <person name="Hijishita S."/>
            <person name="Honda M."/>
            <person name="Hosokawa S."/>
            <person name="Ichikawa Y."/>
            <person name="Idonuma A."/>
            <person name="Iijima M."/>
            <person name="Ikeda M."/>
            <person name="Ikeno M."/>
            <person name="Ito K."/>
            <person name="Ito S."/>
            <person name="Ito T."/>
            <person name="Ito Y."/>
            <person name="Ito Y."/>
            <person name="Iwabuchi A."/>
            <person name="Kamiya K."/>
            <person name="Karasawa W."/>
            <person name="Kurita K."/>
            <person name="Katagiri S."/>
            <person name="Kikuta A."/>
            <person name="Kobayashi H."/>
            <person name="Kobayashi N."/>
            <person name="Machita K."/>
            <person name="Maehara T."/>
            <person name="Masukawa M."/>
            <person name="Mizubayashi T."/>
            <person name="Mukai Y."/>
            <person name="Nagasaki H."/>
            <person name="Nagata Y."/>
            <person name="Naito S."/>
            <person name="Nakashima M."/>
            <person name="Nakama Y."/>
            <person name="Nakamichi Y."/>
            <person name="Nakamura M."/>
            <person name="Meguro A."/>
            <person name="Negishi M."/>
            <person name="Ohta I."/>
            <person name="Ohta T."/>
            <person name="Okamoto M."/>
            <person name="Ono N."/>
            <person name="Saji S."/>
            <person name="Sakaguchi M."/>
            <person name="Sakai K."/>
            <person name="Shibata M."/>
            <person name="Shimokawa T."/>
            <person name="Song J."/>
            <person name="Takazaki Y."/>
            <person name="Terasawa K."/>
            <person name="Tsugane M."/>
            <person name="Tsuji K."/>
            <person name="Ueda S."/>
            <person name="Waki K."/>
            <person name="Yamagata H."/>
            <person name="Yamamoto M."/>
            <person name="Yamamoto S."/>
            <person name="Yamane H."/>
            <person name="Yoshiki S."/>
            <person name="Yoshihara R."/>
            <person name="Yukawa K."/>
            <person name="Zhong H."/>
            <person name="Yano M."/>
            <person name="Yuan Q."/>
            <person name="Ouyang S."/>
            <person name="Liu J."/>
            <person name="Jones K.M."/>
            <person name="Gansberger K."/>
            <person name="Moffat K."/>
            <person name="Hill J."/>
            <person name="Bera J."/>
            <person name="Fadrosh D."/>
            <person name="Jin S."/>
            <person name="Johri S."/>
            <person name="Kim M."/>
            <person name="Overton L."/>
            <person name="Reardon M."/>
            <person name="Tsitrin T."/>
            <person name="Vuong H."/>
            <person name="Weaver B."/>
            <person name="Ciecko A."/>
            <person name="Tallon L."/>
            <person name="Jackson J."/>
            <person name="Pai G."/>
            <person name="Aken S.V."/>
            <person name="Utterback T."/>
            <person name="Reidmuller S."/>
            <person name="Feldblyum T."/>
            <person name="Hsiao J."/>
            <person name="Zismann V."/>
            <person name="Iobst S."/>
            <person name="de Vazeille A.R."/>
            <person name="Buell C.R."/>
            <person name="Ying K."/>
            <person name="Li Y."/>
            <person name="Lu T."/>
            <person name="Huang Y."/>
            <person name="Zhao Q."/>
            <person name="Feng Q."/>
            <person name="Zhang L."/>
            <person name="Zhu J."/>
            <person name="Weng Q."/>
            <person name="Mu J."/>
            <person name="Lu Y."/>
            <person name="Fan D."/>
            <person name="Liu Y."/>
            <person name="Guan J."/>
            <person name="Zhang Y."/>
            <person name="Yu S."/>
            <person name="Liu X."/>
            <person name="Zhang Y."/>
            <person name="Hong G."/>
            <person name="Han B."/>
            <person name="Choisne N."/>
            <person name="Demange N."/>
            <person name="Orjeda G."/>
            <person name="Samain S."/>
            <person name="Cattolico L."/>
            <person name="Pelletier E."/>
            <person name="Couloux A."/>
            <person name="Segurens B."/>
            <person name="Wincker P."/>
            <person name="D'Hont A."/>
            <person name="Scarpelli C."/>
            <person name="Weissenbach J."/>
            <person name="Salanoubat M."/>
            <person name="Quetier F."/>
            <person name="Yu Y."/>
            <person name="Kim H.R."/>
            <person name="Rambo T."/>
            <person name="Currie J."/>
            <person name="Collura K."/>
            <person name="Luo M."/>
            <person name="Yang T."/>
            <person name="Ammiraju J.S.S."/>
            <person name="Engler F."/>
            <person name="Soderlund C."/>
            <person name="Wing R.A."/>
            <person name="Palmer L.E."/>
            <person name="de la Bastide M."/>
            <person name="Spiegel L."/>
            <person name="Nascimento L."/>
            <person name="Zutavern T."/>
            <person name="O'Shaughnessy A."/>
            <person name="Dike S."/>
            <person name="Dedhia N."/>
            <person name="Preston R."/>
            <person name="Balija V."/>
            <person name="McCombie W.R."/>
            <person name="Chow T."/>
            <person name="Chen H."/>
            <person name="Chung M."/>
            <person name="Chen C."/>
            <person name="Shaw J."/>
            <person name="Wu H."/>
            <person name="Hsiao K."/>
            <person name="Chao Y."/>
            <person name="Chu M."/>
            <person name="Cheng C."/>
            <person name="Hour A."/>
            <person name="Lee P."/>
            <person name="Lin S."/>
            <person name="Lin Y."/>
            <person name="Liou J."/>
            <person name="Liu S."/>
            <person name="Hsing Y."/>
            <person name="Raghuvanshi S."/>
            <person name="Mohanty A."/>
            <person name="Bharti A.K."/>
            <person name="Gaur A."/>
            <person name="Gupta V."/>
            <person name="Kumar D."/>
            <person name="Ravi V."/>
            <person name="Vij S."/>
            <person name="Kapur A."/>
            <person name="Khurana P."/>
            <person name="Khurana P."/>
            <person name="Khurana J.P."/>
            <person name="Tyagi A.K."/>
            <person name="Gaikwad K."/>
            <person name="Singh A."/>
            <person name="Dalal V."/>
            <person name="Srivastava S."/>
            <person name="Dixit A."/>
            <person name="Pal A.K."/>
            <person name="Ghazi I.A."/>
            <person name="Yadav M."/>
            <person name="Pandit A."/>
            <person name="Bhargava A."/>
            <person name="Sureshbabu K."/>
            <person name="Batra K."/>
            <person name="Sharma T.R."/>
            <person name="Mohapatra T."/>
            <person name="Singh N.K."/>
            <person name="Messing J."/>
            <person name="Nelson A.B."/>
            <person name="Fuks G."/>
            <person name="Kavchok S."/>
            <person name="Keizer G."/>
            <person name="Linton E."/>
            <person name="Llaca V."/>
            <person name="Song R."/>
            <person name="Tanyolac B."/>
            <person name="Young S."/>
            <person name="Ho-Il K."/>
            <person name="Hahn J.H."/>
            <person name="Sangsakoo G."/>
            <person name="Vanavichit A."/>
            <person name="de Mattos Luiz.A.T."/>
            <person name="Zimmer P.D."/>
            <person name="Malone G."/>
            <person name="Dellagostin O."/>
            <person name="de Oliveira A.C."/>
            <person name="Bevan M."/>
            <person name="Bancroft I."/>
            <person name="Minx P."/>
            <person name="Cordum H."/>
            <person name="Wilson R."/>
            <person name="Cheng Z."/>
            <person name="Jin W."/>
            <person name="Jiang J."/>
            <person name="Leong S.A."/>
            <person name="Iwama H."/>
            <person name="Gojobori T."/>
            <person name="Itoh T."/>
            <person name="Niimura Y."/>
            <person name="Fujii Y."/>
            <person name="Habara T."/>
            <person name="Sakai H."/>
            <person name="Sato Y."/>
            <person name="Wilson G."/>
            <person name="Kumar K."/>
            <person name="McCouch S."/>
            <person name="Juretic N."/>
            <person name="Hoen D."/>
            <person name="Wright S."/>
            <person name="Bruskiewich R."/>
            <person name="Bureau T."/>
            <person name="Miyao A."/>
            <person name="Hirochika H."/>
            <person name="Nishikawa T."/>
            <person name="Kadowaki K."/>
            <person name="Sugiura M."/>
            <person name="Burr B."/>
            <person name="Sasaki T."/>
        </authorList>
    </citation>
    <scope>NUCLEOTIDE SEQUENCE [LARGE SCALE GENOMIC DNA]</scope>
    <source>
        <strain evidence="3">cv. Nipponbare</strain>
    </source>
</reference>
<sequence length="110" mass="11658">MTSPAHSLLPCLPPPSTRAIAVAILSLPSPHPPTRRPGPPDPVTSASSLADLATLRRGEAGSRPLCPRQSQFTRFLIPHRVLMIPLRLLPPIRGNGTIAVIFTCSSSVAI</sequence>
<feature type="compositionally biased region" description="Pro residues" evidence="1">
    <location>
        <begin position="29"/>
        <end position="42"/>
    </location>
</feature>
<accession>Q6Z4B8</accession>
<organism evidence="2 3">
    <name type="scientific">Oryza sativa subsp. japonica</name>
    <name type="common">Rice</name>
    <dbReference type="NCBI Taxonomy" id="39947"/>
    <lineage>
        <taxon>Eukaryota</taxon>
        <taxon>Viridiplantae</taxon>
        <taxon>Streptophyta</taxon>
        <taxon>Embryophyta</taxon>
        <taxon>Tracheophyta</taxon>
        <taxon>Spermatophyta</taxon>
        <taxon>Magnoliopsida</taxon>
        <taxon>Liliopsida</taxon>
        <taxon>Poales</taxon>
        <taxon>Poaceae</taxon>
        <taxon>BOP clade</taxon>
        <taxon>Oryzoideae</taxon>
        <taxon>Oryzeae</taxon>
        <taxon>Oryzinae</taxon>
        <taxon>Oryza</taxon>
        <taxon>Oryza sativa</taxon>
    </lineage>
</organism>
<evidence type="ECO:0000256" key="1">
    <source>
        <dbReference type="SAM" id="MobiDB-lite"/>
    </source>
</evidence>
<reference evidence="3" key="2">
    <citation type="journal article" date="2008" name="Nucleic Acids Res.">
        <title>The rice annotation project database (RAP-DB): 2008 update.</title>
        <authorList>
            <consortium name="The rice annotation project (RAP)"/>
        </authorList>
    </citation>
    <scope>GENOME REANNOTATION</scope>
    <source>
        <strain evidence="3">cv. Nipponbare</strain>
    </source>
</reference>
<dbReference type="AlphaFoldDB" id="Q6Z4B8"/>
<name>Q6Z4B8_ORYSJ</name>
<dbReference type="Proteomes" id="UP000000763">
    <property type="component" value="Chromosome 7"/>
</dbReference>